<accession>A0A0B6ZAH6</accession>
<protein>
    <submittedName>
        <fullName evidence="2">Uncharacterized protein</fullName>
    </submittedName>
</protein>
<gene>
    <name evidence="2" type="primary">ORF55573</name>
</gene>
<dbReference type="EMBL" id="HACG01018739">
    <property type="protein sequence ID" value="CEK65604.1"/>
    <property type="molecule type" value="Transcribed_RNA"/>
</dbReference>
<evidence type="ECO:0000313" key="2">
    <source>
        <dbReference type="EMBL" id="CEK65604.1"/>
    </source>
</evidence>
<feature type="non-terminal residue" evidence="2">
    <location>
        <position position="164"/>
    </location>
</feature>
<feature type="region of interest" description="Disordered" evidence="1">
    <location>
        <begin position="1"/>
        <end position="20"/>
    </location>
</feature>
<organism evidence="2">
    <name type="scientific">Arion vulgaris</name>
    <dbReference type="NCBI Taxonomy" id="1028688"/>
    <lineage>
        <taxon>Eukaryota</taxon>
        <taxon>Metazoa</taxon>
        <taxon>Spiralia</taxon>
        <taxon>Lophotrochozoa</taxon>
        <taxon>Mollusca</taxon>
        <taxon>Gastropoda</taxon>
        <taxon>Heterobranchia</taxon>
        <taxon>Euthyneura</taxon>
        <taxon>Panpulmonata</taxon>
        <taxon>Eupulmonata</taxon>
        <taxon>Stylommatophora</taxon>
        <taxon>Helicina</taxon>
        <taxon>Arionoidea</taxon>
        <taxon>Arionidae</taxon>
        <taxon>Arion</taxon>
    </lineage>
</organism>
<evidence type="ECO:0000256" key="1">
    <source>
        <dbReference type="SAM" id="MobiDB-lite"/>
    </source>
</evidence>
<reference evidence="2" key="1">
    <citation type="submission" date="2014-12" db="EMBL/GenBank/DDBJ databases">
        <title>Insight into the proteome of Arion vulgaris.</title>
        <authorList>
            <person name="Aradska J."/>
            <person name="Bulat T."/>
            <person name="Smidak R."/>
            <person name="Sarate P."/>
            <person name="Gangsoo J."/>
            <person name="Sialana F."/>
            <person name="Bilban M."/>
            <person name="Lubec G."/>
        </authorList>
    </citation>
    <scope>NUCLEOTIDE SEQUENCE</scope>
    <source>
        <tissue evidence="2">Skin</tissue>
    </source>
</reference>
<dbReference type="AlphaFoldDB" id="A0A0B6ZAH6"/>
<sequence>GNIQNPPKLSSSHDISSLASPSTRSLCERYKCEMAVNASPDVSCQNNNVSDQLSHATNFSQVKINSNVTVTTVKKMSKKTDLCSKGNNSTQKTSKTERSILNIQKRVNSPKMNAKEVVKLSNSSSCGDSDVSIDSIRPRYLVQHNNELLLPCPNLSSKYNKHLA</sequence>
<proteinExistence type="predicted"/>
<name>A0A0B6ZAH6_9EUPU</name>
<feature type="compositionally biased region" description="Low complexity" evidence="1">
    <location>
        <begin position="10"/>
        <end position="20"/>
    </location>
</feature>
<feature type="non-terminal residue" evidence="2">
    <location>
        <position position="1"/>
    </location>
</feature>